<evidence type="ECO:0000256" key="3">
    <source>
        <dbReference type="ARBA" id="ARBA00022729"/>
    </source>
</evidence>
<evidence type="ECO:0000256" key="7">
    <source>
        <dbReference type="SAM" id="MobiDB-lite"/>
    </source>
</evidence>
<dbReference type="EMBL" id="GBBL01000506">
    <property type="protein sequence ID" value="JAC26814.1"/>
    <property type="molecule type" value="mRNA"/>
</dbReference>
<keyword evidence="2 6" id="KW-0964">Secreted</keyword>
<reference evidence="9" key="1">
    <citation type="submission" date="2014-03" db="EMBL/GenBank/DDBJ databases">
        <title>The sialotranscriptome of Amblyomma triste, Amblyomma parvum and Amblyomma cajennense ticks, uncovered by 454-based RNA-seq.</title>
        <authorList>
            <person name="Garcia G.R."/>
            <person name="Gardinassi L.G."/>
            <person name="Ribeiro J.M."/>
            <person name="Anatrielo E."/>
            <person name="Ferreira B.R."/>
            <person name="Moreira H.N."/>
            <person name="Mafra C."/>
            <person name="Olegario M.M."/>
            <person name="Szabo P.J."/>
            <person name="Miranda-Santos I.K."/>
            <person name="Maruyama S.R."/>
        </authorList>
    </citation>
    <scope>NUCLEOTIDE SEQUENCE</scope>
    <source>
        <strain evidence="9">Araguapaz</strain>
        <tissue evidence="9">Salivary glands</tissue>
    </source>
</reference>
<sequence>MRALWLLNFGLLLALAASNGIKIDDKGQNSGNVANGRLARNDTNGRLARNDTKELVPGNVAFTDSKTDTKNEKLPSNVAIPGCEDPKTTKAPSSDAPPYYGVTVDNAGCQIKVLGSSQKLQLQVHNRLKGEKRRRGRPSFVRLQLTVDCKKSCSGTYSPLEDGKPCLVSNGDPLRSGTLKGGCFQGNCSSGKCQPGVKKVNCYIPKNIQKVSNSVDLAE</sequence>
<keyword evidence="5 6" id="KW-0325">Glycoprotein</keyword>
<dbReference type="GO" id="GO:0005576">
    <property type="term" value="C:extracellular region"/>
    <property type="evidence" value="ECO:0007669"/>
    <property type="project" value="UniProtKB-SubCell"/>
</dbReference>
<feature type="region of interest" description="Disordered" evidence="7">
    <location>
        <begin position="25"/>
        <end position="44"/>
    </location>
</feature>
<dbReference type="Pfam" id="PF19429">
    <property type="entry name" value="EVA_Class_A"/>
    <property type="match status" value="1"/>
</dbReference>
<keyword evidence="3 6" id="KW-0732">Signal</keyword>
<proteinExistence type="evidence at transcript level"/>
<comment type="function">
    <text evidence="6">Salivary chemokine-binding protein which binds to host chemokines.</text>
</comment>
<dbReference type="InterPro" id="IPR045797">
    <property type="entry name" value="EVA_Class_A"/>
</dbReference>
<comment type="subcellular location">
    <subcellularLocation>
        <location evidence="1 6">Secreted</location>
    </subcellularLocation>
</comment>
<dbReference type="GO" id="GO:0019957">
    <property type="term" value="F:C-C chemokine binding"/>
    <property type="evidence" value="ECO:0007669"/>
    <property type="project" value="InterPro"/>
</dbReference>
<evidence type="ECO:0000256" key="5">
    <source>
        <dbReference type="ARBA" id="ARBA00023180"/>
    </source>
</evidence>
<dbReference type="AlphaFoldDB" id="A0A023FZ97"/>
<accession>A0A023FZ97</accession>
<evidence type="ECO:0000256" key="1">
    <source>
        <dbReference type="ARBA" id="ARBA00004613"/>
    </source>
</evidence>
<protein>
    <recommendedName>
        <fullName evidence="6">Evasin</fullName>
    </recommendedName>
</protein>
<name>A0A023FZ97_AMBPA</name>
<feature type="signal peptide" evidence="8">
    <location>
        <begin position="1"/>
        <end position="20"/>
    </location>
</feature>
<organism evidence="9">
    <name type="scientific">Amblyomma parvum</name>
    <name type="common">South American tick</name>
    <dbReference type="NCBI Taxonomy" id="251391"/>
    <lineage>
        <taxon>Eukaryota</taxon>
        <taxon>Metazoa</taxon>
        <taxon>Ecdysozoa</taxon>
        <taxon>Arthropoda</taxon>
        <taxon>Chelicerata</taxon>
        <taxon>Arachnida</taxon>
        <taxon>Acari</taxon>
        <taxon>Parasitiformes</taxon>
        <taxon>Ixodida</taxon>
        <taxon>Ixodoidea</taxon>
        <taxon>Ixodidae</taxon>
        <taxon>Amblyomminae</taxon>
        <taxon>Amblyomma</taxon>
    </lineage>
</organism>
<feature type="chain" id="PRO_5001520329" description="Evasin" evidence="8">
    <location>
        <begin position="21"/>
        <end position="219"/>
    </location>
</feature>
<evidence type="ECO:0000256" key="2">
    <source>
        <dbReference type="ARBA" id="ARBA00022525"/>
    </source>
</evidence>
<keyword evidence="4 6" id="KW-1015">Disulfide bond</keyword>
<dbReference type="Gene3D" id="2.30.130.100">
    <property type="match status" value="1"/>
</dbReference>
<evidence type="ECO:0000256" key="6">
    <source>
        <dbReference type="RuleBase" id="RU369006"/>
    </source>
</evidence>
<feature type="region of interest" description="Disordered" evidence="7">
    <location>
        <begin position="63"/>
        <end position="94"/>
    </location>
</feature>
<evidence type="ECO:0000313" key="9">
    <source>
        <dbReference type="EMBL" id="JAC26814.1"/>
    </source>
</evidence>
<evidence type="ECO:0000256" key="4">
    <source>
        <dbReference type="ARBA" id="ARBA00023157"/>
    </source>
</evidence>
<evidence type="ECO:0000256" key="8">
    <source>
        <dbReference type="SAM" id="SignalP"/>
    </source>
</evidence>